<keyword evidence="1" id="KW-0732">Signal</keyword>
<protein>
    <submittedName>
        <fullName evidence="2">Uncharacterized protein</fullName>
    </submittedName>
</protein>
<accession>A0ABQ2FRQ3</accession>
<evidence type="ECO:0000256" key="1">
    <source>
        <dbReference type="SAM" id="SignalP"/>
    </source>
</evidence>
<name>A0ABQ2FRQ3_9DEIO</name>
<gene>
    <name evidence="2" type="ORF">GCM10010844_43940</name>
</gene>
<reference evidence="3" key="1">
    <citation type="journal article" date="2019" name="Int. J. Syst. Evol. Microbiol.">
        <title>The Global Catalogue of Microorganisms (GCM) 10K type strain sequencing project: providing services to taxonomists for standard genome sequencing and annotation.</title>
        <authorList>
            <consortium name="The Broad Institute Genomics Platform"/>
            <consortium name="The Broad Institute Genome Sequencing Center for Infectious Disease"/>
            <person name="Wu L."/>
            <person name="Ma J."/>
        </authorList>
    </citation>
    <scope>NUCLEOTIDE SEQUENCE [LARGE SCALE GENOMIC DNA]</scope>
    <source>
        <strain evidence="3">JCM 19173</strain>
    </source>
</reference>
<evidence type="ECO:0000313" key="2">
    <source>
        <dbReference type="EMBL" id="GGL20278.1"/>
    </source>
</evidence>
<organism evidence="2 3">
    <name type="scientific">Deinococcus radiotolerans</name>
    <dbReference type="NCBI Taxonomy" id="1309407"/>
    <lineage>
        <taxon>Bacteria</taxon>
        <taxon>Thermotogati</taxon>
        <taxon>Deinococcota</taxon>
        <taxon>Deinococci</taxon>
        <taxon>Deinococcales</taxon>
        <taxon>Deinococcaceae</taxon>
        <taxon>Deinococcus</taxon>
    </lineage>
</organism>
<feature type="chain" id="PRO_5046810059" evidence="1">
    <location>
        <begin position="20"/>
        <end position="238"/>
    </location>
</feature>
<dbReference type="RefSeq" id="WP_189071106.1">
    <property type="nucleotide sequence ID" value="NZ_BMPE01000038.1"/>
</dbReference>
<keyword evidence="3" id="KW-1185">Reference proteome</keyword>
<comment type="caution">
    <text evidence="2">The sequence shown here is derived from an EMBL/GenBank/DDBJ whole genome shotgun (WGS) entry which is preliminary data.</text>
</comment>
<evidence type="ECO:0000313" key="3">
    <source>
        <dbReference type="Proteomes" id="UP000604341"/>
    </source>
</evidence>
<sequence>MPRLARWTAVLLTTLAASAAAVDRMPGTQTDWSYRQDPITDVNKSFLRLHEVNDVAGDTSLVVRCSDAERPELWLCIITKHQIVDAAATMSDGLPDVVMRLPVAAMVNIQDATVKRIVAGLHAGKRLVVRFTRQSGGQPLTSTFSANGFAQAWQQIRACGSRLAGTAPSAATLTMTITAPCAAGAAPKFVACFFTTCTDASSGPVRPSFVAGRAALCQLAIDTIPNGVRVVRADFRYR</sequence>
<dbReference type="EMBL" id="BMPE01000038">
    <property type="protein sequence ID" value="GGL20278.1"/>
    <property type="molecule type" value="Genomic_DNA"/>
</dbReference>
<feature type="signal peptide" evidence="1">
    <location>
        <begin position="1"/>
        <end position="19"/>
    </location>
</feature>
<proteinExistence type="predicted"/>
<dbReference type="Proteomes" id="UP000604341">
    <property type="component" value="Unassembled WGS sequence"/>
</dbReference>